<dbReference type="Proteomes" id="UP001162992">
    <property type="component" value="Chromosome 5"/>
</dbReference>
<evidence type="ECO:0000313" key="2">
    <source>
        <dbReference type="Proteomes" id="UP001162992"/>
    </source>
</evidence>
<gene>
    <name evidence="1" type="ORF">O6H91_05G095400</name>
</gene>
<sequence length="289" mass="32268">MNRLKVGCEADMEAAVLKSSSQCEARRLSQVRLKDTEGYDLCAEEEISAGSELSVASNADSDSESDNLSGYSSEACSGSSEWRSLTIHGETYERISRTSSWKIIKEAESSKTEWTNDQHCSYLNSMEAAFVRNMFGKAYYAAEQCGERAQCTELGTVKELKSRAHQRSYSSSPYSRFGSKKRQLVMPEVPELESCAGQYAFINYQPTFRNGVSEKLQPDVSQGKHTSHKYQNQFSEQFSIVEKAQHGTPQDENGESDQVVPLVYGTHTRHIDEPSTVADTKSNLELKNS</sequence>
<dbReference type="EMBL" id="CM055096">
    <property type="protein sequence ID" value="KAJ7556725.1"/>
    <property type="molecule type" value="Genomic_DNA"/>
</dbReference>
<name>A0ACC2DR42_DIPCM</name>
<proteinExistence type="predicted"/>
<protein>
    <submittedName>
        <fullName evidence="1">Uncharacterized protein</fullName>
    </submittedName>
</protein>
<keyword evidence="2" id="KW-1185">Reference proteome</keyword>
<reference evidence="2" key="1">
    <citation type="journal article" date="2024" name="Proc. Natl. Acad. Sci. U.S.A.">
        <title>Extraordinary preservation of gene collinearity over three hundred million years revealed in homosporous lycophytes.</title>
        <authorList>
            <person name="Li C."/>
            <person name="Wickell D."/>
            <person name="Kuo L.Y."/>
            <person name="Chen X."/>
            <person name="Nie B."/>
            <person name="Liao X."/>
            <person name="Peng D."/>
            <person name="Ji J."/>
            <person name="Jenkins J."/>
            <person name="Williams M."/>
            <person name="Shu S."/>
            <person name="Plott C."/>
            <person name="Barry K."/>
            <person name="Rajasekar S."/>
            <person name="Grimwood J."/>
            <person name="Han X."/>
            <person name="Sun S."/>
            <person name="Hou Z."/>
            <person name="He W."/>
            <person name="Dai G."/>
            <person name="Sun C."/>
            <person name="Schmutz J."/>
            <person name="Leebens-Mack J.H."/>
            <person name="Li F.W."/>
            <person name="Wang L."/>
        </authorList>
    </citation>
    <scope>NUCLEOTIDE SEQUENCE [LARGE SCALE GENOMIC DNA]</scope>
    <source>
        <strain evidence="2">cv. PW_Plant_1</strain>
    </source>
</reference>
<accession>A0ACC2DR42</accession>
<evidence type="ECO:0000313" key="1">
    <source>
        <dbReference type="EMBL" id="KAJ7556725.1"/>
    </source>
</evidence>
<organism evidence="1 2">
    <name type="scientific">Diphasiastrum complanatum</name>
    <name type="common">Issler's clubmoss</name>
    <name type="synonym">Lycopodium complanatum</name>
    <dbReference type="NCBI Taxonomy" id="34168"/>
    <lineage>
        <taxon>Eukaryota</taxon>
        <taxon>Viridiplantae</taxon>
        <taxon>Streptophyta</taxon>
        <taxon>Embryophyta</taxon>
        <taxon>Tracheophyta</taxon>
        <taxon>Lycopodiopsida</taxon>
        <taxon>Lycopodiales</taxon>
        <taxon>Lycopodiaceae</taxon>
        <taxon>Lycopodioideae</taxon>
        <taxon>Diphasiastrum</taxon>
    </lineage>
</organism>
<comment type="caution">
    <text evidence="1">The sequence shown here is derived from an EMBL/GenBank/DDBJ whole genome shotgun (WGS) entry which is preliminary data.</text>
</comment>